<name>S8AXP0_PENO1</name>
<reference evidence="1 2" key="1">
    <citation type="journal article" date="2013" name="PLoS ONE">
        <title>Genomic and secretomic analyses reveal unique features of the lignocellulolytic enzyme system of Penicillium decumbens.</title>
        <authorList>
            <person name="Liu G."/>
            <person name="Zhang L."/>
            <person name="Wei X."/>
            <person name="Zou G."/>
            <person name="Qin Y."/>
            <person name="Ma L."/>
            <person name="Li J."/>
            <person name="Zheng H."/>
            <person name="Wang S."/>
            <person name="Wang C."/>
            <person name="Xun L."/>
            <person name="Zhao G.-P."/>
            <person name="Zhou Z."/>
            <person name="Qu Y."/>
        </authorList>
    </citation>
    <scope>NUCLEOTIDE SEQUENCE [LARGE SCALE GENOMIC DNA]</scope>
    <source>
        <strain evidence="2">114-2 / CGMCC 5302</strain>
    </source>
</reference>
<dbReference type="eggNOG" id="ENOG502SGGW">
    <property type="taxonomic scope" value="Eukaryota"/>
</dbReference>
<keyword evidence="2" id="KW-1185">Reference proteome</keyword>
<evidence type="ECO:0000313" key="2">
    <source>
        <dbReference type="Proteomes" id="UP000019376"/>
    </source>
</evidence>
<evidence type="ECO:0000313" key="1">
    <source>
        <dbReference type="EMBL" id="EPS31123.1"/>
    </source>
</evidence>
<dbReference type="PhylomeDB" id="S8AXP0"/>
<accession>S8AXP0</accession>
<dbReference type="OrthoDB" id="3009558at2759"/>
<dbReference type="Proteomes" id="UP000019376">
    <property type="component" value="Unassembled WGS sequence"/>
</dbReference>
<protein>
    <submittedName>
        <fullName evidence="1">Uncharacterized protein</fullName>
    </submittedName>
</protein>
<dbReference type="EMBL" id="KB644413">
    <property type="protein sequence ID" value="EPS31123.1"/>
    <property type="molecule type" value="Genomic_DNA"/>
</dbReference>
<gene>
    <name evidence="1" type="ORF">PDE_06078</name>
</gene>
<dbReference type="HOGENOM" id="CLU_036425_0_0_1"/>
<proteinExistence type="predicted"/>
<organism evidence="1 2">
    <name type="scientific">Penicillium oxalicum (strain 114-2 / CGMCC 5302)</name>
    <name type="common">Penicillium decumbens</name>
    <dbReference type="NCBI Taxonomy" id="933388"/>
    <lineage>
        <taxon>Eukaryota</taxon>
        <taxon>Fungi</taxon>
        <taxon>Dikarya</taxon>
        <taxon>Ascomycota</taxon>
        <taxon>Pezizomycotina</taxon>
        <taxon>Eurotiomycetes</taxon>
        <taxon>Eurotiomycetidae</taxon>
        <taxon>Eurotiales</taxon>
        <taxon>Aspergillaceae</taxon>
        <taxon>Penicillium</taxon>
    </lineage>
</organism>
<sequence>MSYTESLSSGPPSPAKKRVAGIQLESMFPYPELDSDCVNNDDGDASEPSSMLRHCELIAAIDSVVWGTPALATERALLETKVTPATQELLRTYHPSLAACKDVWLIQEENGNWMWGISSELNGPRPVGTHAGGLEIHLVAHGLGTKTTTFFPKFQWDPIRYPINPKKFLSRHQLRRLRDMFPTAVGVRVLISGFIVVLFTSIKAIEKSWYEDGFASEFGNLRLRYDVFEVTPSHRGLHRGAAIAPSPESLETHASLGLKLRFPEGQEVITVPTHAFVALRSTQGPSSRYIAHIFGRLVQKLARYRPIGRGVPLPAIGSPRRRSEINSPIGKQVFLNGDSQQIGTISHTYDRISDKPLQFPAGFQHDLSLASADSHFVKLPDLQAPAGMPHVVGWGGYQDFLNGGAVFVTAFNVPTGNLIVRSGTGISEQSQFAISEGSQYLWDRAVTSHNVSLLWRTTNDCDSLKGLSGSAVCLGKITDKTCLAVCFQNFESPVCSSELLKDDQRPLPPEDHRLSLKGGFLLPPEVRKAEIACLPADSPCEHGTYPRNSIHTEELWGSSHSTN</sequence>
<dbReference type="AlphaFoldDB" id="S8AXP0"/>
<dbReference type="STRING" id="933388.S8AXP0"/>